<feature type="transmembrane region" description="Helical" evidence="2">
    <location>
        <begin position="41"/>
        <end position="63"/>
    </location>
</feature>
<keyword evidence="2" id="KW-0812">Transmembrane</keyword>
<reference evidence="3" key="1">
    <citation type="submission" date="2022-11" db="EMBL/GenBank/DDBJ databases">
        <title>Centuries of genome instability and evolution in soft-shell clam transmissible cancer (bioRxiv).</title>
        <authorList>
            <person name="Hart S.F.M."/>
            <person name="Yonemitsu M.A."/>
            <person name="Giersch R.M."/>
            <person name="Beal B.F."/>
            <person name="Arriagada G."/>
            <person name="Davis B.W."/>
            <person name="Ostrander E.A."/>
            <person name="Goff S.P."/>
            <person name="Metzger M.J."/>
        </authorList>
    </citation>
    <scope>NUCLEOTIDE SEQUENCE</scope>
    <source>
        <strain evidence="3">MELC-2E11</strain>
        <tissue evidence="3">Siphon/mantle</tissue>
    </source>
</reference>
<dbReference type="Proteomes" id="UP001164746">
    <property type="component" value="Chromosome 15"/>
</dbReference>
<feature type="compositionally biased region" description="Basic and acidic residues" evidence="1">
    <location>
        <begin position="216"/>
        <end position="238"/>
    </location>
</feature>
<organism evidence="3 4">
    <name type="scientific">Mya arenaria</name>
    <name type="common">Soft-shell clam</name>
    <dbReference type="NCBI Taxonomy" id="6604"/>
    <lineage>
        <taxon>Eukaryota</taxon>
        <taxon>Metazoa</taxon>
        <taxon>Spiralia</taxon>
        <taxon>Lophotrochozoa</taxon>
        <taxon>Mollusca</taxon>
        <taxon>Bivalvia</taxon>
        <taxon>Autobranchia</taxon>
        <taxon>Heteroconchia</taxon>
        <taxon>Euheterodonta</taxon>
        <taxon>Imparidentia</taxon>
        <taxon>Neoheterodontei</taxon>
        <taxon>Myida</taxon>
        <taxon>Myoidea</taxon>
        <taxon>Myidae</taxon>
        <taxon>Mya</taxon>
    </lineage>
</organism>
<evidence type="ECO:0000256" key="2">
    <source>
        <dbReference type="SAM" id="Phobius"/>
    </source>
</evidence>
<evidence type="ECO:0000313" key="4">
    <source>
        <dbReference type="Proteomes" id="UP001164746"/>
    </source>
</evidence>
<protein>
    <submittedName>
        <fullName evidence="3">Uncharacterized protein</fullName>
    </submittedName>
</protein>
<keyword evidence="4" id="KW-1185">Reference proteome</keyword>
<accession>A0ABY7FZK5</accession>
<evidence type="ECO:0000256" key="1">
    <source>
        <dbReference type="SAM" id="MobiDB-lite"/>
    </source>
</evidence>
<proteinExistence type="predicted"/>
<gene>
    <name evidence="3" type="ORF">MAR_013326</name>
</gene>
<dbReference type="EMBL" id="CP111026">
    <property type="protein sequence ID" value="WAR27622.1"/>
    <property type="molecule type" value="Genomic_DNA"/>
</dbReference>
<keyword evidence="2" id="KW-0472">Membrane</keyword>
<evidence type="ECO:0000313" key="3">
    <source>
        <dbReference type="EMBL" id="WAR27622.1"/>
    </source>
</evidence>
<feature type="region of interest" description="Disordered" evidence="1">
    <location>
        <begin position="216"/>
        <end position="245"/>
    </location>
</feature>
<name>A0ABY7FZK5_MYAAR</name>
<sequence length="245" mass="27653">MCNTRYARSTRNSLWTQSVTTSRTTSRSFEPSSKARDRKVLSFNLLLMLVVVVLVVIVTVVWFGSAAKLRKIHYVNDHSDTALPPSFGKSTTDLALPPIFGKSTTSMITVVRLCHQASEHLLVISVIELCCKAFETDTVPYANPEEDAGNHGDCHEERSEQEGVQLLKEFFPRVHTRVFGVSSRIHWNYFVSISCTPEPVERTLFVTEGAHQLRLNDRVENGNDTETKQDDDKHDKEGNFNGIVR</sequence>
<keyword evidence="2" id="KW-1133">Transmembrane helix</keyword>